<organism evidence="10 11">
    <name type="scientific">Frankliniella occidentalis</name>
    <name type="common">Western flower thrips</name>
    <name type="synonym">Euthrips occidentalis</name>
    <dbReference type="NCBI Taxonomy" id="133901"/>
    <lineage>
        <taxon>Eukaryota</taxon>
        <taxon>Metazoa</taxon>
        <taxon>Ecdysozoa</taxon>
        <taxon>Arthropoda</taxon>
        <taxon>Hexapoda</taxon>
        <taxon>Insecta</taxon>
        <taxon>Pterygota</taxon>
        <taxon>Neoptera</taxon>
        <taxon>Paraneoptera</taxon>
        <taxon>Thysanoptera</taxon>
        <taxon>Terebrantia</taxon>
        <taxon>Thripoidea</taxon>
        <taxon>Thripidae</taxon>
        <taxon>Frankliniella</taxon>
    </lineage>
</organism>
<dbReference type="Gene3D" id="3.40.960.10">
    <property type="entry name" value="VSR Endonuclease"/>
    <property type="match status" value="1"/>
</dbReference>
<evidence type="ECO:0000256" key="6">
    <source>
        <dbReference type="ARBA" id="ARBA00022932"/>
    </source>
</evidence>
<sequence>METLFDDLIKRQCELVNAVEKDRCIFEVRGDDETNAIWFHLRPVGQLNGRVVLDKLCKTLNSNQSFCAGVLHLNFIHVPSVRGSGRDTRHHETKESWIERYCKTGSIYDPKNENDNMCLARCIAFLQLYNSAKNRSAVYHLRKPNSSDVYNLALKLCKSANVSPNQECGYDEIVKFQLILRERLVVFLDKECKEFIFCGSQFNDNGDERNVLFILQDRNHFYGVVRIKAVLNATYFCLSCLKGGKGQKYNHRCDLSCKRCDGGTLHTETPLKVCGACKRYFAGDACFQEHLKIRGSGKSTCDIKKYCTTCRKFYVLDGKTKMAKHRCNWKICKYCKRYLHNSHECHMVEWNEKVKAKDTRYLKIYFDIEARQDDSYDGRDNWKEHKPNLLICQQVCDDCEKDNNIENDCSTCGKREHIFQGFYKDSNVVKDFLDYLTQLHSERKTHITLFAHNFKSYDGFFLTQELLAKNITPEVKLAGAKILSLKTKGMHFKCSLSFLPQRLSSLPKAFGLKELKKGHFCHMANNEDWYEYSGPMPPKDLYCCSTLSDKDLVEFNKWYDEQVASDYLFNFKDEIIAYCRSDVQILREAMQTFKELFMESAGFDPLFNCITLSAACMANFRRNHLGNSEIGIVPRGGYRGRDKASFEALKWLSYEEHVLGKKITHAENSREVVILNNKVDGYVEITKEDGSIEKRIYQFAGCYWHLCRKCIPDEESRTRIRGKNNVDPYENTKKITKMYRDAGYVVIEKWECDFKKDLLENTDVIEFFKNHPFKRVAPLNLRDALYGGRTSALYTEYVADLKKGEKICLFDVISEYPAQMMHKEYCYSHATPYVEGDPEMPKLKDMNGVIKATILPPTDLFIPVLPYKCCNKLLFPLCKTCAETSNQDGCNHTDEERMILGTWPVPEVKVAVEKGYVIKAIHECYQYPGVKKFNPQTKEDGIFSSYIRQNMAMKLHASGFPNDVVTEEQKDLFIKMHYDRDGIVLDKSKFEKNPGKRTLAKLILNSF</sequence>
<dbReference type="SUPFAM" id="SSF56672">
    <property type="entry name" value="DNA/RNA polymerases"/>
    <property type="match status" value="1"/>
</dbReference>
<evidence type="ECO:0000256" key="7">
    <source>
        <dbReference type="ARBA" id="ARBA00023125"/>
    </source>
</evidence>
<dbReference type="GO" id="GO:0000166">
    <property type="term" value="F:nucleotide binding"/>
    <property type="evidence" value="ECO:0007669"/>
    <property type="project" value="InterPro"/>
</dbReference>
<protein>
    <recommendedName>
        <fullName evidence="2">DNA-directed DNA polymerase</fullName>
        <ecNumber evidence="2">2.7.7.7</ecNumber>
    </recommendedName>
</protein>
<comment type="similarity">
    <text evidence="1">Belongs to the DNA polymerase type-B family.</text>
</comment>
<name>A0A9C6XD83_FRAOC</name>
<keyword evidence="10" id="KW-1185">Reference proteome</keyword>
<accession>A0A9C6XD83</accession>
<dbReference type="InterPro" id="IPR043502">
    <property type="entry name" value="DNA/RNA_pol_sf"/>
</dbReference>
<evidence type="ECO:0000313" key="11">
    <source>
        <dbReference type="RefSeq" id="XP_052133059.1"/>
    </source>
</evidence>
<evidence type="ECO:0000256" key="5">
    <source>
        <dbReference type="ARBA" id="ARBA00022705"/>
    </source>
</evidence>
<dbReference type="InterPro" id="IPR004868">
    <property type="entry name" value="DNA-dir_DNA_pol_B_mt/vir"/>
</dbReference>
<keyword evidence="3" id="KW-0808">Transferase</keyword>
<dbReference type="GO" id="GO:0003887">
    <property type="term" value="F:DNA-directed DNA polymerase activity"/>
    <property type="evidence" value="ECO:0007669"/>
    <property type="project" value="UniProtKB-KW"/>
</dbReference>
<keyword evidence="5" id="KW-0235">DNA replication</keyword>
<dbReference type="GO" id="GO:0042575">
    <property type="term" value="C:DNA polymerase complex"/>
    <property type="evidence" value="ECO:0007669"/>
    <property type="project" value="UniProtKB-ARBA"/>
</dbReference>
<dbReference type="InterPro" id="IPR036397">
    <property type="entry name" value="RNaseH_sf"/>
</dbReference>
<dbReference type="InterPro" id="IPR012337">
    <property type="entry name" value="RNaseH-like_sf"/>
</dbReference>
<dbReference type="PANTHER" id="PTHR33568">
    <property type="entry name" value="DNA POLYMERASE"/>
    <property type="match status" value="1"/>
</dbReference>
<dbReference type="OrthoDB" id="6418652at2759"/>
<gene>
    <name evidence="11" type="primary">LOC113215208</name>
</gene>
<dbReference type="PANTHER" id="PTHR33568:SF3">
    <property type="entry name" value="DNA-DIRECTED DNA POLYMERASE"/>
    <property type="match status" value="1"/>
</dbReference>
<feature type="non-terminal residue" evidence="11">
    <location>
        <position position="1007"/>
    </location>
</feature>
<evidence type="ECO:0000256" key="4">
    <source>
        <dbReference type="ARBA" id="ARBA00022695"/>
    </source>
</evidence>
<dbReference type="SUPFAM" id="SSF53098">
    <property type="entry name" value="Ribonuclease H-like"/>
    <property type="match status" value="1"/>
</dbReference>
<comment type="catalytic activity">
    <reaction evidence="8">
        <text>DNA(n) + a 2'-deoxyribonucleoside 5'-triphosphate = DNA(n+1) + diphosphate</text>
        <dbReference type="Rhea" id="RHEA:22508"/>
        <dbReference type="Rhea" id="RHEA-COMP:17339"/>
        <dbReference type="Rhea" id="RHEA-COMP:17340"/>
        <dbReference type="ChEBI" id="CHEBI:33019"/>
        <dbReference type="ChEBI" id="CHEBI:61560"/>
        <dbReference type="ChEBI" id="CHEBI:173112"/>
        <dbReference type="EC" id="2.7.7.7"/>
    </reaction>
</comment>
<dbReference type="Pfam" id="PF03175">
    <property type="entry name" value="DNA_pol_B_2"/>
    <property type="match status" value="2"/>
</dbReference>
<dbReference type="GO" id="GO:0006260">
    <property type="term" value="P:DNA replication"/>
    <property type="evidence" value="ECO:0007669"/>
    <property type="project" value="UniProtKB-KW"/>
</dbReference>
<dbReference type="KEGG" id="foc:113215208"/>
<reference evidence="11" key="1">
    <citation type="submission" date="2025-08" db="UniProtKB">
        <authorList>
            <consortium name="RefSeq"/>
        </authorList>
    </citation>
    <scope>IDENTIFICATION</scope>
    <source>
        <tissue evidence="11">Whole organism</tissue>
    </source>
</reference>
<dbReference type="GO" id="GO:0003677">
    <property type="term" value="F:DNA binding"/>
    <property type="evidence" value="ECO:0007669"/>
    <property type="project" value="UniProtKB-KW"/>
</dbReference>
<evidence type="ECO:0000256" key="1">
    <source>
        <dbReference type="ARBA" id="ARBA00005755"/>
    </source>
</evidence>
<evidence type="ECO:0000259" key="9">
    <source>
        <dbReference type="Pfam" id="PF03175"/>
    </source>
</evidence>
<evidence type="ECO:0000313" key="10">
    <source>
        <dbReference type="Proteomes" id="UP000504606"/>
    </source>
</evidence>
<dbReference type="AlphaFoldDB" id="A0A9C6XD83"/>
<evidence type="ECO:0000256" key="2">
    <source>
        <dbReference type="ARBA" id="ARBA00012417"/>
    </source>
</evidence>
<dbReference type="EC" id="2.7.7.7" evidence="2"/>
<evidence type="ECO:0000256" key="8">
    <source>
        <dbReference type="ARBA" id="ARBA00049244"/>
    </source>
</evidence>
<dbReference type="GeneID" id="113215208"/>
<keyword evidence="6" id="KW-0239">DNA-directed DNA polymerase</keyword>
<feature type="domain" description="DNA-directed DNA polymerase family B mitochondria/virus" evidence="9">
    <location>
        <begin position="780"/>
        <end position="963"/>
    </location>
</feature>
<keyword evidence="4" id="KW-0548">Nucleotidyltransferase</keyword>
<dbReference type="RefSeq" id="XP_052133059.1">
    <property type="nucleotide sequence ID" value="XM_052277099.1"/>
</dbReference>
<keyword evidence="7" id="KW-0238">DNA-binding</keyword>
<proteinExistence type="inferred from homology"/>
<dbReference type="Proteomes" id="UP000504606">
    <property type="component" value="Unplaced"/>
</dbReference>
<feature type="domain" description="DNA-directed DNA polymerase family B mitochondria/virus" evidence="9">
    <location>
        <begin position="447"/>
        <end position="625"/>
    </location>
</feature>
<dbReference type="Gene3D" id="3.30.420.10">
    <property type="entry name" value="Ribonuclease H-like superfamily/Ribonuclease H"/>
    <property type="match status" value="1"/>
</dbReference>
<evidence type="ECO:0000256" key="3">
    <source>
        <dbReference type="ARBA" id="ARBA00022679"/>
    </source>
</evidence>